<sequence>MRMTIIVQTVNSLRSSIYDTQTIPLKSKITTPHSVYNLIFPLLIELVDEPVLSISVLLPPART</sequence>
<reference evidence="2" key="4">
    <citation type="submission" date="2017-01" db="UniProtKB">
        <authorList>
            <consortium name="EnsemblFungi"/>
        </authorList>
    </citation>
    <scope>IDENTIFICATION</scope>
    <source>
        <strain evidence="2">PH-1 / ATCC MYA-4620 / FGSC 9075 / NRRL 31084</strain>
    </source>
</reference>
<dbReference type="AlphaFoldDB" id="A0A098DTL4"/>
<evidence type="ECO:0000313" key="2">
    <source>
        <dbReference type="EnsemblFungi" id="CEF85216"/>
    </source>
</evidence>
<accession>A0A0E0SFK3</accession>
<protein>
    <submittedName>
        <fullName evidence="1">Chromosome 4, complete genome</fullName>
    </submittedName>
</protein>
<dbReference type="Proteomes" id="UP000070720">
    <property type="component" value="Chromosome 4"/>
</dbReference>
<gene>
    <name evidence="1" type="ORF">FGRAMPH1_01T22695</name>
</gene>
<dbReference type="EnsemblFungi" id="CEF85216">
    <property type="protein sequence ID" value="CEF85216"/>
    <property type="gene ID" value="FGRRES_15106"/>
</dbReference>
<dbReference type="InParanoid" id="A0A098DTL4"/>
<dbReference type="VEuPathDB" id="FungiDB:FGRAMPH1_01G22695"/>
<accession>A0A098DTL4</accession>
<name>A0A098DTL4_GIBZE</name>
<evidence type="ECO:0000313" key="1">
    <source>
        <dbReference type="EMBL" id="CEF85216.1"/>
    </source>
</evidence>
<reference evidence="1 3" key="3">
    <citation type="journal article" date="2015" name="BMC Genomics">
        <title>The completed genome sequence of the pathogenic ascomycete fungus Fusarium graminearum.</title>
        <authorList>
            <person name="King R."/>
            <person name="Urban M."/>
            <person name="Hammond-Kosack M.C."/>
            <person name="Hassani-Pak K."/>
            <person name="Hammond-Kosack K.E."/>
        </authorList>
    </citation>
    <scope>NUCLEOTIDE SEQUENCE [LARGE SCALE GENOMIC DNA]</scope>
    <source>
        <strain evidence="3">ATCC MYA-4620 / CBS 123657 / FGSC 9075 / NRRL 31084 / PH-1</strain>
        <strain evidence="1">PH-1</strain>
    </source>
</reference>
<dbReference type="EMBL" id="HG970335">
    <property type="protein sequence ID" value="CEF85216.1"/>
    <property type="molecule type" value="Genomic_DNA"/>
</dbReference>
<keyword evidence="3" id="KW-1185">Reference proteome</keyword>
<proteinExistence type="predicted"/>
<reference evidence="2 3" key="1">
    <citation type="journal article" date="2007" name="Science">
        <title>The Fusarium graminearum genome reveals a link between localized polymorphism and pathogen specialization.</title>
        <authorList>
            <person name="Cuomo C.A."/>
            <person name="Gueldener U."/>
            <person name="Xu J.-R."/>
            <person name="Trail F."/>
            <person name="Turgeon B.G."/>
            <person name="Di Pietro A."/>
            <person name="Walton J.D."/>
            <person name="Ma L.-J."/>
            <person name="Baker S.E."/>
            <person name="Rep M."/>
            <person name="Adam G."/>
            <person name="Antoniw J."/>
            <person name="Baldwin T."/>
            <person name="Calvo S.E."/>
            <person name="Chang Y.-L."/>
            <person name="DeCaprio D."/>
            <person name="Gale L.R."/>
            <person name="Gnerre S."/>
            <person name="Goswami R.S."/>
            <person name="Hammond-Kosack K."/>
            <person name="Harris L.J."/>
            <person name="Hilburn K."/>
            <person name="Kennell J.C."/>
            <person name="Kroken S."/>
            <person name="Magnuson J.K."/>
            <person name="Mannhaupt G."/>
            <person name="Mauceli E.W."/>
            <person name="Mewes H.-W."/>
            <person name="Mitterbauer R."/>
            <person name="Muehlbauer G."/>
            <person name="Muensterkoetter M."/>
            <person name="Nelson D."/>
            <person name="O'Donnell K."/>
            <person name="Ouellet T."/>
            <person name="Qi W."/>
            <person name="Quesneville H."/>
            <person name="Roncero M.I.G."/>
            <person name="Seong K.-Y."/>
            <person name="Tetko I.V."/>
            <person name="Urban M."/>
            <person name="Waalwijk C."/>
            <person name="Ward T.J."/>
            <person name="Yao J."/>
            <person name="Birren B.W."/>
            <person name="Kistler H.C."/>
        </authorList>
    </citation>
    <scope>NUCLEOTIDE SEQUENCE [LARGE SCALE GENOMIC DNA]</scope>
    <source>
        <strain evidence="3">ATCC MYA-4620 / CBS 123657 / FGSC 9075 / NRRL 31084 / PH-1</strain>
        <strain evidence="2">PH-1 / ATCC MYA-4620 / FGSC 9075 / NRRL 31084</strain>
    </source>
</reference>
<reference evidence="2 3" key="2">
    <citation type="journal article" date="2010" name="Nature">
        <title>Comparative genomics reveals mobile pathogenicity chromosomes in Fusarium.</title>
        <authorList>
            <person name="Ma L.J."/>
            <person name="van der Does H.C."/>
            <person name="Borkovich K.A."/>
            <person name="Coleman J.J."/>
            <person name="Daboussi M.J."/>
            <person name="Di Pietro A."/>
            <person name="Dufresne M."/>
            <person name="Freitag M."/>
            <person name="Grabherr M."/>
            <person name="Henrissat B."/>
            <person name="Houterman P.M."/>
            <person name="Kang S."/>
            <person name="Shim W.B."/>
            <person name="Woloshuk C."/>
            <person name="Xie X."/>
            <person name="Xu J.R."/>
            <person name="Antoniw J."/>
            <person name="Baker S.E."/>
            <person name="Bluhm B.H."/>
            <person name="Breakspear A."/>
            <person name="Brown D.W."/>
            <person name="Butchko R.A."/>
            <person name="Chapman S."/>
            <person name="Coulson R."/>
            <person name="Coutinho P.M."/>
            <person name="Danchin E.G."/>
            <person name="Diener A."/>
            <person name="Gale L.R."/>
            <person name="Gardiner D.M."/>
            <person name="Goff S."/>
            <person name="Hammond-Kosack K.E."/>
            <person name="Hilburn K."/>
            <person name="Hua-Van A."/>
            <person name="Jonkers W."/>
            <person name="Kazan K."/>
            <person name="Kodira C.D."/>
            <person name="Koehrsen M."/>
            <person name="Kumar L."/>
            <person name="Lee Y.H."/>
            <person name="Li L."/>
            <person name="Manners J.M."/>
            <person name="Miranda-Saavedra D."/>
            <person name="Mukherjee M."/>
            <person name="Park G."/>
            <person name="Park J."/>
            <person name="Park S.Y."/>
            <person name="Proctor R.H."/>
            <person name="Regev A."/>
            <person name="Ruiz-Roldan M.C."/>
            <person name="Sain D."/>
            <person name="Sakthikumar S."/>
            <person name="Sykes S."/>
            <person name="Schwartz D.C."/>
            <person name="Turgeon B.G."/>
            <person name="Wapinski I."/>
            <person name="Yoder O."/>
            <person name="Young S."/>
            <person name="Zeng Q."/>
            <person name="Zhou S."/>
            <person name="Galagan J."/>
            <person name="Cuomo C.A."/>
            <person name="Kistler H.C."/>
            <person name="Rep M."/>
        </authorList>
    </citation>
    <scope>GENOME REANNOTATION</scope>
    <source>
        <strain evidence="3">ATCC MYA-4620 / CBS 123657 / FGSC 9075 / NRRL 31084 / PH-1</strain>
        <strain evidence="2">PH-1 / ATCC MYA-4620 / FGSC 9075 / NRRL 31084</strain>
    </source>
</reference>
<organism evidence="1 3">
    <name type="scientific">Gibberella zeae (strain ATCC MYA-4620 / CBS 123657 / FGSC 9075 / NRRL 31084 / PH-1)</name>
    <name type="common">Wheat head blight fungus</name>
    <name type="synonym">Fusarium graminearum</name>
    <dbReference type="NCBI Taxonomy" id="229533"/>
    <lineage>
        <taxon>Eukaryota</taxon>
        <taxon>Fungi</taxon>
        <taxon>Dikarya</taxon>
        <taxon>Ascomycota</taxon>
        <taxon>Pezizomycotina</taxon>
        <taxon>Sordariomycetes</taxon>
        <taxon>Hypocreomycetidae</taxon>
        <taxon>Hypocreales</taxon>
        <taxon>Nectriaceae</taxon>
        <taxon>Fusarium</taxon>
    </lineage>
</organism>
<evidence type="ECO:0000313" key="3">
    <source>
        <dbReference type="Proteomes" id="UP000070720"/>
    </source>
</evidence>